<sequence length="731" mass="79647">MLSRLLRTGEGRMVRHLSEVHDRVDAFSSAAAALSETELMAKTAEFRIRHQAGESLDDLLGEAFAVAGEAAFRVLGQRPYYTQVMAAAGLHINMLVEMAPGEGKTLSCALAAYLKAIPGHGVHIITTDTYLAESGAETMGPLYQALGLTVAAITPQMEIEQRRAAYRADITYATVNEVGYDYLRDNIATVATATVQRDLNVVIVDDADTVLTDQANQPLIITDTGVTRDASVTADGEVRANVLLSRYWDRSVSRRSAAELEVDATEDEKQIWATIPVASYLSLYRKLGAITAVAGQAGAEIAKVYHLRGASVPNVWPSARTDHPDLIYKTREAKWVAVVDDVSERHERGQPVLIGAADDDAAQLGELLTERGLPHRIADSRDPRSASVVISEAARFGAITIAPGTTGRGVDIPLDSERVDEVREGGGLYVIGTGRYPAARTDLQLRGRAGRRGEPGESRFYLSLRDNLVQYYNREAAESLVALPGLPEDAPLASKAVTRVLDTAQLRVEGGRAARRIDEPVWDAVLGQQRTVIYKRRREILDEHDLSAVVHRLIDTTITAYVAEAHAQGRDLDELWRGLRKLYPVGITFAELVDSGGDLAYDGMVAALIADAERAYAAREAEIATTAGPGAMRQVERAALLSIIDGHWREYLRQLGDLRRTVAWRPYANAHGVETKSVDFYGQDAHAMFSAMSAALDRESIRCLFNVEVVPVGPQSMTECTASQAREVNPP</sequence>
<dbReference type="Pfam" id="PF07517">
    <property type="entry name" value="SecA_DEAD"/>
    <property type="match status" value="1"/>
</dbReference>
<dbReference type="InterPro" id="IPR014001">
    <property type="entry name" value="Helicase_ATP-bd"/>
</dbReference>
<comment type="similarity">
    <text evidence="2 11">Belongs to the SecA family.</text>
</comment>
<feature type="domain" description="SecA family profile" evidence="13">
    <location>
        <begin position="1"/>
        <end position="493"/>
    </location>
</feature>
<dbReference type="RefSeq" id="WP_329779788.1">
    <property type="nucleotide sequence ID" value="NZ_JAYJJQ010000046.1"/>
</dbReference>
<evidence type="ECO:0000256" key="9">
    <source>
        <dbReference type="ARBA" id="ARBA00023010"/>
    </source>
</evidence>
<dbReference type="PANTHER" id="PTHR30612">
    <property type="entry name" value="SECA INNER MEMBRANE COMPONENT OF SEC PROTEIN SECRETION SYSTEM"/>
    <property type="match status" value="1"/>
</dbReference>
<keyword evidence="5 11" id="KW-0547">Nucleotide-binding</keyword>
<evidence type="ECO:0000256" key="1">
    <source>
        <dbReference type="ARBA" id="ARBA00004170"/>
    </source>
</evidence>
<feature type="domain" description="Helicase ATP-binding" evidence="12">
    <location>
        <begin position="85"/>
        <end position="243"/>
    </location>
</feature>
<evidence type="ECO:0000256" key="6">
    <source>
        <dbReference type="ARBA" id="ARBA00022840"/>
    </source>
</evidence>
<dbReference type="EMBL" id="JAYJJQ010000046">
    <property type="protein sequence ID" value="MEB3072028.1"/>
    <property type="molecule type" value="Genomic_DNA"/>
</dbReference>
<evidence type="ECO:0000256" key="8">
    <source>
        <dbReference type="ARBA" id="ARBA00022967"/>
    </source>
</evidence>
<dbReference type="InterPro" id="IPR014018">
    <property type="entry name" value="SecA_motor_DEAD"/>
</dbReference>
<comment type="subunit">
    <text evidence="11">Monomer and homodimer. Part of the essential Sec protein translocation apparatus which comprises SecA, SecYEG and auxiliary proteins SecDF. Other proteins may also be involved.</text>
</comment>
<reference evidence="14 15" key="1">
    <citation type="submission" date="2023-12" db="EMBL/GenBank/DDBJ databases">
        <title>Description of new species of Mycobacterium terrae complex isolated from sewage at the Sao Paulo Zoological Park Foundation in Brazil.</title>
        <authorList>
            <person name="Romagnoli C.L."/>
            <person name="Conceicao E.C."/>
            <person name="Machado E."/>
            <person name="Barreto L.B.P.F."/>
            <person name="Sharma A."/>
            <person name="Silva N.M."/>
            <person name="Marques L.E."/>
            <person name="Juliana M.A."/>
            <person name="Lourenco M.C.S."/>
            <person name="Digiampietri L.A."/>
            <person name="Suffys P.N."/>
            <person name="Viana-Niero C."/>
        </authorList>
    </citation>
    <scope>NUCLEOTIDE SEQUENCE [LARGE SCALE GENOMIC DNA]</scope>
    <source>
        <strain evidence="14 15">MYC017</strain>
    </source>
</reference>
<protein>
    <recommendedName>
        <fullName evidence="11">Protein translocase subunit SecA</fullName>
        <ecNumber evidence="11">7.4.2.8</ecNumber>
    </recommendedName>
</protein>
<evidence type="ECO:0000259" key="13">
    <source>
        <dbReference type="PROSITE" id="PS51196"/>
    </source>
</evidence>
<keyword evidence="8 11" id="KW-1278">Translocase</keyword>
<feature type="binding site" evidence="11">
    <location>
        <position position="83"/>
    </location>
    <ligand>
        <name>ATP</name>
        <dbReference type="ChEBI" id="CHEBI:30616"/>
    </ligand>
</feature>
<proteinExistence type="inferred from homology"/>
<dbReference type="InterPro" id="IPR044722">
    <property type="entry name" value="SecA_SF2_C"/>
</dbReference>
<dbReference type="CDD" id="cd17928">
    <property type="entry name" value="DEXDc_SecA"/>
    <property type="match status" value="1"/>
</dbReference>
<comment type="catalytic activity">
    <reaction evidence="11">
        <text>ATP + H2O + cellular proteinSide 1 = ADP + phosphate + cellular proteinSide 2.</text>
        <dbReference type="EC" id="7.4.2.8"/>
    </reaction>
</comment>
<dbReference type="PROSITE" id="PS51196">
    <property type="entry name" value="SECA_MOTOR_DEAD"/>
    <property type="match status" value="1"/>
</dbReference>
<dbReference type="GO" id="GO:0004386">
    <property type="term" value="F:helicase activity"/>
    <property type="evidence" value="ECO:0007669"/>
    <property type="project" value="UniProtKB-KW"/>
</dbReference>
<evidence type="ECO:0000256" key="3">
    <source>
        <dbReference type="ARBA" id="ARBA00022448"/>
    </source>
</evidence>
<dbReference type="SUPFAM" id="SSF52540">
    <property type="entry name" value="P-loop containing nucleoside triphosphate hydrolases"/>
    <property type="match status" value="2"/>
</dbReference>
<organism evidence="14 15">
    <name type="scientific">[Mycobacterium] vasticus</name>
    <dbReference type="NCBI Taxonomy" id="2875777"/>
    <lineage>
        <taxon>Bacteria</taxon>
        <taxon>Bacillati</taxon>
        <taxon>Actinomycetota</taxon>
        <taxon>Actinomycetes</taxon>
        <taxon>Mycobacteriales</taxon>
        <taxon>Mycobacteriaceae</taxon>
        <taxon>Mycolicibacter</taxon>
    </lineage>
</organism>
<comment type="subcellular location">
    <subcellularLocation>
        <location evidence="11">Cell membrane</location>
        <topology evidence="11">Peripheral membrane protein</topology>
        <orientation evidence="11">Cytoplasmic side</orientation>
    </subcellularLocation>
    <subcellularLocation>
        <location evidence="11">Cytoplasm</location>
    </subcellularLocation>
    <subcellularLocation>
        <location evidence="1">Membrane</location>
        <topology evidence="1">Peripheral membrane protein</topology>
    </subcellularLocation>
    <text evidence="11">Distribution is 50-50.</text>
</comment>
<dbReference type="PANTHER" id="PTHR30612:SF0">
    <property type="entry name" value="CHLOROPLAST PROTEIN-TRANSPORTING ATPASE"/>
    <property type="match status" value="1"/>
</dbReference>
<feature type="binding site" evidence="11">
    <location>
        <begin position="101"/>
        <end position="105"/>
    </location>
    <ligand>
        <name>ATP</name>
        <dbReference type="ChEBI" id="CHEBI:30616"/>
    </ligand>
</feature>
<keyword evidence="7 11" id="KW-0653">Protein transport</keyword>
<feature type="binding site" evidence="11">
    <location>
        <position position="411"/>
    </location>
    <ligand>
        <name>ATP</name>
        <dbReference type="ChEBI" id="CHEBI:30616"/>
    </ligand>
</feature>
<evidence type="ECO:0000256" key="11">
    <source>
        <dbReference type="HAMAP-Rule" id="MF_01382"/>
    </source>
</evidence>
<keyword evidence="6 11" id="KW-0067">ATP-binding</keyword>
<keyword evidence="14" id="KW-0378">Hydrolase</keyword>
<gene>
    <name evidence="11" type="primary">secA</name>
    <name evidence="14" type="ORF">K5L39_22910</name>
</gene>
<dbReference type="Gene3D" id="3.40.50.300">
    <property type="entry name" value="P-loop containing nucleotide triphosphate hydrolases"/>
    <property type="match status" value="2"/>
</dbReference>
<dbReference type="Proteomes" id="UP001299283">
    <property type="component" value="Unassembled WGS sequence"/>
</dbReference>
<dbReference type="InterPro" id="IPR011116">
    <property type="entry name" value="SecA_Wing/Scaffold"/>
</dbReference>
<keyword evidence="9 11" id="KW-0811">Translocation</keyword>
<keyword evidence="4 11" id="KW-1003">Cell membrane</keyword>
<evidence type="ECO:0000256" key="2">
    <source>
        <dbReference type="ARBA" id="ARBA00007650"/>
    </source>
</evidence>
<comment type="function">
    <text evidence="11">Part of the Sec protein translocase complex. Interacts with the SecYEG preprotein conducting channel. Has a central role in coupling the hydrolysis of ATP to the transfer of proteins into and across the cell membrane, serving as an ATP-driven molecular motor driving the stepwise translocation of polypeptide chains across the membrane.</text>
</comment>
<keyword evidence="3 11" id="KW-0813">Transport</keyword>
<dbReference type="InterPro" id="IPR036266">
    <property type="entry name" value="SecA_Wing/Scaffold_sf"/>
</dbReference>
<dbReference type="Gene3D" id="1.10.3060.10">
    <property type="entry name" value="Helical scaffold and wing domains of SecA"/>
    <property type="match status" value="1"/>
</dbReference>
<dbReference type="PRINTS" id="PR00906">
    <property type="entry name" value="SECA"/>
</dbReference>
<evidence type="ECO:0000256" key="7">
    <source>
        <dbReference type="ARBA" id="ARBA00022927"/>
    </source>
</evidence>
<name>A0ABU5Z7X3_9MYCO</name>
<evidence type="ECO:0000256" key="10">
    <source>
        <dbReference type="ARBA" id="ARBA00023136"/>
    </source>
</evidence>
<evidence type="ECO:0000313" key="15">
    <source>
        <dbReference type="Proteomes" id="UP001299283"/>
    </source>
</evidence>
<accession>A0ABU5Z7X3</accession>
<keyword evidence="15" id="KW-1185">Reference proteome</keyword>
<dbReference type="EC" id="7.4.2.8" evidence="11"/>
<dbReference type="InterPro" id="IPR000185">
    <property type="entry name" value="SecA"/>
</dbReference>
<keyword evidence="10 11" id="KW-0472">Membrane</keyword>
<dbReference type="InterPro" id="IPR027417">
    <property type="entry name" value="P-loop_NTPase"/>
</dbReference>
<dbReference type="InterPro" id="IPR011115">
    <property type="entry name" value="SecA_DEAD"/>
</dbReference>
<keyword evidence="11" id="KW-0963">Cytoplasm</keyword>
<dbReference type="PROSITE" id="PS51192">
    <property type="entry name" value="HELICASE_ATP_BIND_1"/>
    <property type="match status" value="1"/>
</dbReference>
<evidence type="ECO:0000259" key="12">
    <source>
        <dbReference type="PROSITE" id="PS51192"/>
    </source>
</evidence>
<comment type="caution">
    <text evidence="14">The sequence shown here is derived from an EMBL/GenBank/DDBJ whole genome shotgun (WGS) entry which is preliminary data.</text>
</comment>
<evidence type="ECO:0000256" key="4">
    <source>
        <dbReference type="ARBA" id="ARBA00022475"/>
    </source>
</evidence>
<dbReference type="HAMAP" id="MF_01382">
    <property type="entry name" value="SecA"/>
    <property type="match status" value="1"/>
</dbReference>
<dbReference type="SUPFAM" id="SSF81886">
    <property type="entry name" value="Helical scaffold and wing domains of SecA"/>
    <property type="match status" value="1"/>
</dbReference>
<evidence type="ECO:0000256" key="5">
    <source>
        <dbReference type="ARBA" id="ARBA00022741"/>
    </source>
</evidence>
<keyword evidence="14" id="KW-0347">Helicase</keyword>
<dbReference type="Pfam" id="PF21090">
    <property type="entry name" value="P-loop_SecA"/>
    <property type="match status" value="2"/>
</dbReference>
<dbReference type="Pfam" id="PF07516">
    <property type="entry name" value="SecA_SW"/>
    <property type="match status" value="1"/>
</dbReference>
<dbReference type="SMART" id="SM00957">
    <property type="entry name" value="SecA_DEAD"/>
    <property type="match status" value="1"/>
</dbReference>
<evidence type="ECO:0000313" key="14">
    <source>
        <dbReference type="EMBL" id="MEB3072028.1"/>
    </source>
</evidence>